<dbReference type="Proteomes" id="UP001642482">
    <property type="component" value="Unassembled WGS sequence"/>
</dbReference>
<accession>A0ABP0CM35</accession>
<evidence type="ECO:0000256" key="1">
    <source>
        <dbReference type="SAM" id="MobiDB-lite"/>
    </source>
</evidence>
<dbReference type="EMBL" id="CAWUHD010000117">
    <property type="protein sequence ID" value="CAK7233033.1"/>
    <property type="molecule type" value="Genomic_DNA"/>
</dbReference>
<name>A0ABP0CM35_9PEZI</name>
<keyword evidence="3" id="KW-1185">Reference proteome</keyword>
<proteinExistence type="predicted"/>
<sequence>MRASGADTAIETELIAGFAGFEATVAPDAVVTLPERLILPKAAPNPDDDDDFYDEDFRTGF</sequence>
<evidence type="ECO:0000313" key="3">
    <source>
        <dbReference type="Proteomes" id="UP001642482"/>
    </source>
</evidence>
<gene>
    <name evidence="2" type="ORF">SEUCBS140593_008468</name>
</gene>
<organism evidence="2 3">
    <name type="scientific">Sporothrix eucalyptigena</name>
    <dbReference type="NCBI Taxonomy" id="1812306"/>
    <lineage>
        <taxon>Eukaryota</taxon>
        <taxon>Fungi</taxon>
        <taxon>Dikarya</taxon>
        <taxon>Ascomycota</taxon>
        <taxon>Pezizomycotina</taxon>
        <taxon>Sordariomycetes</taxon>
        <taxon>Sordariomycetidae</taxon>
        <taxon>Ophiostomatales</taxon>
        <taxon>Ophiostomataceae</taxon>
        <taxon>Sporothrix</taxon>
    </lineage>
</organism>
<protein>
    <submittedName>
        <fullName evidence="2">Uncharacterized protein</fullName>
    </submittedName>
</protein>
<comment type="caution">
    <text evidence="2">The sequence shown here is derived from an EMBL/GenBank/DDBJ whole genome shotgun (WGS) entry which is preliminary data.</text>
</comment>
<evidence type="ECO:0000313" key="2">
    <source>
        <dbReference type="EMBL" id="CAK7233033.1"/>
    </source>
</evidence>
<reference evidence="2 3" key="1">
    <citation type="submission" date="2024-01" db="EMBL/GenBank/DDBJ databases">
        <authorList>
            <person name="Allen C."/>
            <person name="Tagirdzhanova G."/>
        </authorList>
    </citation>
    <scope>NUCLEOTIDE SEQUENCE [LARGE SCALE GENOMIC DNA]</scope>
</reference>
<feature type="region of interest" description="Disordered" evidence="1">
    <location>
        <begin position="41"/>
        <end position="61"/>
    </location>
</feature>